<feature type="region of interest" description="Disordered" evidence="5">
    <location>
        <begin position="193"/>
        <end position="219"/>
    </location>
</feature>
<dbReference type="Pfam" id="PF17855">
    <property type="entry name" value="MCM_lid"/>
    <property type="match status" value="1"/>
</dbReference>
<dbReference type="InterPro" id="IPR031327">
    <property type="entry name" value="MCM"/>
</dbReference>
<feature type="region of interest" description="Disordered" evidence="5">
    <location>
        <begin position="106"/>
        <end position="132"/>
    </location>
</feature>
<sequence>MPKRPAKLSEAQRGDLTQLWERHAPSHTISLGGNPNSPESGGQGGRGGRGGKGRGRNNGCGSGIAPASVVALEMGKEEYAQICRLHSFFRWVVCNLGRLEGRRENDVREPPIEGTPRTVTPDSRRFDSDESCRDSSTLQSLLFLFEKTNNEGSANDVGLAENSASFMVPKIRGGNLIIPLNHALFLQELNDYEDGPQPDVSAQQDQQSNDQPTPTISFGSYLHHHPDRALVCVGCAIGLVILSLWRQNQSFSSGLLPLHTLNNHQHPQLSTLDTAIYRPRFYNLAPNSQVRMAHIRTSTVDCLISLRGTVTKARPKRLRVLDSVFTCSKCGLNQVSKFVDGKYTSPTRCVDLKCRSQKFVLNRKMANFSDVQELRIQEVREEFCEDLENGNRGIGHGDLNRESGRAPRHMEVEVSNDLVDQCHAGDSIVVVGIVRALNSALASGRAGKRAVETSTYKLYVVAHSIVNLTADDGTRGGQTAAMQSTSSLESVHGNRQNKRQRTGTSTSGMDYTDQELQQIANIAHADHLMYSMSTRMAFPFDLLVRSLCPSIIGNDLVKAGMILCLLGGTPAQISGLEAQYGMTIRSNSHMLIVGDPGMGKSQMLLSANQVASRSVYVGGNTASSTGLTVSLTKEAGGDMGIEAGALVLADKGVCCLDELDKMPRSHQDGLLEAMEQQQVSIAKAGVVASLPSRCSIIAAANPKSGHYNMAKSVAENLNMPGPLLSRFDLVFILRDHADCDRDRRISGSIMGRLRMRGSTYDGYNDADKENGGRLAYEMDQFDSKRAPLKCRLPWVSDFQKQPLPMQQVKDYIAYAREHCRPQMTAEAANVLQSYFMQLRHTSGKDSVPITTRQLEALIRLSQARAKACLRPVVLREDAEDVVELMIESVKQVHMDEGGQIDKARGGVRGKGKQQRMFLDAMRKSAKSRFELPDLQIIAENLNLPLDAFKEFIENLRETGEIQRKHEGPCAFYSLCL</sequence>
<evidence type="ECO:0000256" key="5">
    <source>
        <dbReference type="SAM" id="MobiDB-lite"/>
    </source>
</evidence>
<comment type="similarity">
    <text evidence="4">Belongs to the MCM family.</text>
</comment>
<protein>
    <recommendedName>
        <fullName evidence="6">MCM C-terminal AAA(+) ATPase domain-containing protein</fullName>
    </recommendedName>
</protein>
<dbReference type="PRINTS" id="PR01657">
    <property type="entry name" value="MCMFAMILY"/>
</dbReference>
<dbReference type="SUPFAM" id="SSF50249">
    <property type="entry name" value="Nucleic acid-binding proteins"/>
    <property type="match status" value="1"/>
</dbReference>
<evidence type="ECO:0000256" key="4">
    <source>
        <dbReference type="RuleBase" id="RU004070"/>
    </source>
</evidence>
<dbReference type="Pfam" id="PF17207">
    <property type="entry name" value="MCM_OB"/>
    <property type="match status" value="1"/>
</dbReference>
<keyword evidence="2 4" id="KW-0067">ATP-binding</keyword>
<dbReference type="InterPro" id="IPR012340">
    <property type="entry name" value="NA-bd_OB-fold"/>
</dbReference>
<comment type="caution">
    <text evidence="7">The sequence shown here is derived from an EMBL/GenBank/DDBJ whole genome shotgun (WGS) entry which is preliminary data.</text>
</comment>
<dbReference type="PANTHER" id="PTHR11630">
    <property type="entry name" value="DNA REPLICATION LICENSING FACTOR MCM FAMILY MEMBER"/>
    <property type="match status" value="1"/>
</dbReference>
<name>A0ABD3Q208_9STRA</name>
<dbReference type="CDD" id="cd17706">
    <property type="entry name" value="MCM"/>
    <property type="match status" value="1"/>
</dbReference>
<dbReference type="InterPro" id="IPR003593">
    <property type="entry name" value="AAA+_ATPase"/>
</dbReference>
<dbReference type="GO" id="GO:0003677">
    <property type="term" value="F:DNA binding"/>
    <property type="evidence" value="ECO:0007669"/>
    <property type="project" value="UniProtKB-KW"/>
</dbReference>
<dbReference type="AlphaFoldDB" id="A0ABD3Q208"/>
<feature type="compositionally biased region" description="Basic and acidic residues" evidence="5">
    <location>
        <begin position="122"/>
        <end position="132"/>
    </location>
</feature>
<keyword evidence="1 4" id="KW-0547">Nucleotide-binding</keyword>
<accession>A0ABD3Q208</accession>
<dbReference type="SMART" id="SM00382">
    <property type="entry name" value="AAA"/>
    <property type="match status" value="1"/>
</dbReference>
<dbReference type="InterPro" id="IPR027417">
    <property type="entry name" value="P-loop_NTPase"/>
</dbReference>
<feature type="compositionally biased region" description="Polar residues" evidence="5">
    <location>
        <begin position="480"/>
        <end position="489"/>
    </location>
</feature>
<organism evidence="7 8">
    <name type="scientific">Cyclotella cryptica</name>
    <dbReference type="NCBI Taxonomy" id="29204"/>
    <lineage>
        <taxon>Eukaryota</taxon>
        <taxon>Sar</taxon>
        <taxon>Stramenopiles</taxon>
        <taxon>Ochrophyta</taxon>
        <taxon>Bacillariophyta</taxon>
        <taxon>Coscinodiscophyceae</taxon>
        <taxon>Thalassiosirophycidae</taxon>
        <taxon>Stephanodiscales</taxon>
        <taxon>Stephanodiscaceae</taxon>
        <taxon>Cyclotella</taxon>
    </lineage>
</organism>
<reference evidence="7 8" key="1">
    <citation type="journal article" date="2020" name="G3 (Bethesda)">
        <title>Improved Reference Genome for Cyclotella cryptica CCMP332, a Model for Cell Wall Morphogenesis, Salinity Adaptation, and Lipid Production in Diatoms (Bacillariophyta).</title>
        <authorList>
            <person name="Roberts W.R."/>
            <person name="Downey K.M."/>
            <person name="Ruck E.C."/>
            <person name="Traller J.C."/>
            <person name="Alverson A.J."/>
        </authorList>
    </citation>
    <scope>NUCLEOTIDE SEQUENCE [LARGE SCALE GENOMIC DNA]</scope>
    <source>
        <strain evidence="7 8">CCMP332</strain>
    </source>
</reference>
<proteinExistence type="inferred from homology"/>
<dbReference type="SUPFAM" id="SSF52540">
    <property type="entry name" value="P-loop containing nucleoside triphosphate hydrolases"/>
    <property type="match status" value="1"/>
</dbReference>
<dbReference type="GO" id="GO:0005524">
    <property type="term" value="F:ATP binding"/>
    <property type="evidence" value="ECO:0007669"/>
    <property type="project" value="UniProtKB-KW"/>
</dbReference>
<dbReference type="InterPro" id="IPR041562">
    <property type="entry name" value="MCM_lid"/>
</dbReference>
<dbReference type="Gene3D" id="3.40.50.300">
    <property type="entry name" value="P-loop containing nucleotide triphosphate hydrolases"/>
    <property type="match status" value="1"/>
</dbReference>
<evidence type="ECO:0000259" key="6">
    <source>
        <dbReference type="PROSITE" id="PS50051"/>
    </source>
</evidence>
<evidence type="ECO:0000256" key="1">
    <source>
        <dbReference type="ARBA" id="ARBA00022741"/>
    </source>
</evidence>
<dbReference type="PROSITE" id="PS50051">
    <property type="entry name" value="MCM_2"/>
    <property type="match status" value="1"/>
</dbReference>
<dbReference type="Pfam" id="PF00493">
    <property type="entry name" value="MCM"/>
    <property type="match status" value="1"/>
</dbReference>
<dbReference type="SMART" id="SM00350">
    <property type="entry name" value="MCM"/>
    <property type="match status" value="1"/>
</dbReference>
<feature type="region of interest" description="Disordered" evidence="5">
    <location>
        <begin position="472"/>
        <end position="509"/>
    </location>
</feature>
<feature type="compositionally biased region" description="Polar residues" evidence="5">
    <location>
        <begin position="27"/>
        <end position="40"/>
    </location>
</feature>
<dbReference type="EMBL" id="JABMIG020000082">
    <property type="protein sequence ID" value="KAL3794307.1"/>
    <property type="molecule type" value="Genomic_DNA"/>
</dbReference>
<dbReference type="Gene3D" id="2.40.50.140">
    <property type="entry name" value="Nucleic acid-binding proteins"/>
    <property type="match status" value="1"/>
</dbReference>
<feature type="domain" description="MCM C-terminal AAA(+) ATPase" evidence="6">
    <location>
        <begin position="539"/>
        <end position="749"/>
    </location>
</feature>
<feature type="compositionally biased region" description="Polar residues" evidence="5">
    <location>
        <begin position="200"/>
        <end position="218"/>
    </location>
</feature>
<dbReference type="Gene3D" id="2.20.28.10">
    <property type="match status" value="1"/>
</dbReference>
<feature type="region of interest" description="Disordered" evidence="5">
    <location>
        <begin position="1"/>
        <end position="62"/>
    </location>
</feature>
<gene>
    <name evidence="7" type="ORF">HJC23_012432</name>
</gene>
<keyword evidence="8" id="KW-1185">Reference proteome</keyword>
<evidence type="ECO:0000256" key="2">
    <source>
        <dbReference type="ARBA" id="ARBA00022840"/>
    </source>
</evidence>
<dbReference type="Proteomes" id="UP001516023">
    <property type="component" value="Unassembled WGS sequence"/>
</dbReference>
<dbReference type="InterPro" id="IPR033762">
    <property type="entry name" value="MCM_OB"/>
</dbReference>
<keyword evidence="3 4" id="KW-0238">DNA-binding</keyword>
<evidence type="ECO:0000313" key="8">
    <source>
        <dbReference type="Proteomes" id="UP001516023"/>
    </source>
</evidence>
<dbReference type="InterPro" id="IPR001208">
    <property type="entry name" value="MCM_dom"/>
</dbReference>
<dbReference type="PANTHER" id="PTHR11630:SF47">
    <property type="entry name" value="DNA HELICASE MCM8"/>
    <property type="match status" value="1"/>
</dbReference>
<evidence type="ECO:0000313" key="7">
    <source>
        <dbReference type="EMBL" id="KAL3794307.1"/>
    </source>
</evidence>
<evidence type="ECO:0000256" key="3">
    <source>
        <dbReference type="ARBA" id="ARBA00023125"/>
    </source>
</evidence>